<evidence type="ECO:0000313" key="4">
    <source>
        <dbReference type="Proteomes" id="UP001153642"/>
    </source>
</evidence>
<dbReference type="PANTHER" id="PTHR46696">
    <property type="entry name" value="P450, PUTATIVE (EUROFUNG)-RELATED"/>
    <property type="match status" value="1"/>
</dbReference>
<dbReference type="InterPro" id="IPR036396">
    <property type="entry name" value="Cyt_P450_sf"/>
</dbReference>
<keyword evidence="4" id="KW-1185">Reference proteome</keyword>
<gene>
    <name evidence="3" type="ORF">OSR52_02680</name>
</gene>
<protein>
    <submittedName>
        <fullName evidence="3">Cytochrome P450</fullName>
    </submittedName>
</protein>
<dbReference type="Proteomes" id="UP001153642">
    <property type="component" value="Unassembled WGS sequence"/>
</dbReference>
<organism evidence="3 4">
    <name type="scientific">Galbibacter pacificus</name>
    <dbReference type="NCBI Taxonomy" id="2996052"/>
    <lineage>
        <taxon>Bacteria</taxon>
        <taxon>Pseudomonadati</taxon>
        <taxon>Bacteroidota</taxon>
        <taxon>Flavobacteriia</taxon>
        <taxon>Flavobacteriales</taxon>
        <taxon>Flavobacteriaceae</taxon>
        <taxon>Galbibacter</taxon>
    </lineage>
</organism>
<evidence type="ECO:0000256" key="1">
    <source>
        <dbReference type="ARBA" id="ARBA00010617"/>
    </source>
</evidence>
<keyword evidence="2" id="KW-0408">Iron</keyword>
<keyword evidence="2" id="KW-0560">Oxidoreductase</keyword>
<dbReference type="CDD" id="cd00302">
    <property type="entry name" value="cytochrome_P450"/>
    <property type="match status" value="1"/>
</dbReference>
<dbReference type="SUPFAM" id="SSF48264">
    <property type="entry name" value="Cytochrome P450"/>
    <property type="match status" value="1"/>
</dbReference>
<dbReference type="InterPro" id="IPR001128">
    <property type="entry name" value="Cyt_P450"/>
</dbReference>
<dbReference type="Pfam" id="PF00067">
    <property type="entry name" value="p450"/>
    <property type="match status" value="1"/>
</dbReference>
<dbReference type="InterPro" id="IPR017972">
    <property type="entry name" value="Cyt_P450_CS"/>
</dbReference>
<sequence length="376" mass="43646">MNNNAIVYKEIEDIQLAKEVLRHPSFGVIRMDQYLEKLQELTKEDLGLLIRFSKKSLIFQSGESHIESRRLIAHFFSHREVQRWRDSIGNIVEDIMADHTSNDIEVLSDFSDPLFVSSMIMVMGIQVKEEDLFLEHIKIAKAITEPLLSKKRLRRIQISLEYLINLVKESFKEKDYEEQSFLSHIKNKIEKPWDKYEELHILVVSLIIAAHTFSETFVIIMSKLASPMNDLWSKTKDFEWLNKRIDAFIRLYPTTQSIGRRVIKDCNILNTQFQKNEIVYIKVPIVNRNPIFTDEEDILSGTEEIKCPFSHVSFGGGIHKCPGASLSRMIFMEAFSILASKFPEFVLTKPLNTKNVSFMVSIPSDLQARLKLMSDI</sequence>
<dbReference type="PANTHER" id="PTHR46696:SF1">
    <property type="entry name" value="CYTOCHROME P450 YJIB-RELATED"/>
    <property type="match status" value="1"/>
</dbReference>
<comment type="similarity">
    <text evidence="1 2">Belongs to the cytochrome P450 family.</text>
</comment>
<dbReference type="RefSeq" id="WP_277898517.1">
    <property type="nucleotide sequence ID" value="NZ_JAPMUA010000001.1"/>
</dbReference>
<name>A0ABT6FNB7_9FLAO</name>
<accession>A0ABT6FNB7</accession>
<comment type="caution">
    <text evidence="3">The sequence shown here is derived from an EMBL/GenBank/DDBJ whole genome shotgun (WGS) entry which is preliminary data.</text>
</comment>
<evidence type="ECO:0000256" key="2">
    <source>
        <dbReference type="RuleBase" id="RU000461"/>
    </source>
</evidence>
<evidence type="ECO:0000313" key="3">
    <source>
        <dbReference type="EMBL" id="MDG3584759.1"/>
    </source>
</evidence>
<proteinExistence type="inferred from homology"/>
<dbReference type="EMBL" id="JAPMUA010000001">
    <property type="protein sequence ID" value="MDG3584759.1"/>
    <property type="molecule type" value="Genomic_DNA"/>
</dbReference>
<reference evidence="3" key="1">
    <citation type="submission" date="2022-11" db="EMBL/GenBank/DDBJ databases">
        <title>High-quality draft genome sequence of Galbibacter sp. strain CMA-7.</title>
        <authorList>
            <person name="Wei L."/>
            <person name="Dong C."/>
            <person name="Shao Z."/>
        </authorList>
    </citation>
    <scope>NUCLEOTIDE SEQUENCE</scope>
    <source>
        <strain evidence="3">CMA-7</strain>
    </source>
</reference>
<dbReference type="PROSITE" id="PS00086">
    <property type="entry name" value="CYTOCHROME_P450"/>
    <property type="match status" value="1"/>
</dbReference>
<dbReference type="Gene3D" id="1.10.630.10">
    <property type="entry name" value="Cytochrome P450"/>
    <property type="match status" value="1"/>
</dbReference>
<keyword evidence="2" id="KW-0479">Metal-binding</keyword>
<keyword evidence="2" id="KW-0349">Heme</keyword>
<keyword evidence="2" id="KW-0503">Monooxygenase</keyword>